<dbReference type="Proteomes" id="UP001223261">
    <property type="component" value="Chromosome"/>
</dbReference>
<gene>
    <name evidence="3" type="ORF">PYH69_03995</name>
</gene>
<keyword evidence="1" id="KW-0479">Metal-binding</keyword>
<dbReference type="InterPro" id="IPR029068">
    <property type="entry name" value="Glyas_Bleomycin-R_OHBP_Dase"/>
</dbReference>
<reference evidence="3" key="1">
    <citation type="journal article" date="2023" name="Antibiotics">
        <title>Prevalence and Molecular Characterization of Methicillin-Resistant Staphylococci (MRS) and Mammaliicocci (MRM) in Dromedary Camels from Algeria: First Detection of SCCmec-mecC Hybrid in Methicillin-Resistant Mammaliicoccus lentus.</title>
        <authorList>
            <person name="Belhout C."/>
            <person name="Boyen F."/>
            <person name="Vereecke N."/>
            <person name="Theuns S."/>
            <person name="Taibi N."/>
            <person name="Stegger M."/>
            <person name="de la Fe-Rodriguez P.Y."/>
            <person name="Bouayad L."/>
            <person name="Elgroud R."/>
            <person name="Butaye P."/>
        </authorList>
    </citation>
    <scope>NUCLEOTIDE SEQUENCE</scope>
    <source>
        <strain evidence="3">7048</strain>
    </source>
</reference>
<dbReference type="Pfam" id="PF00903">
    <property type="entry name" value="Glyoxalase"/>
    <property type="match status" value="1"/>
</dbReference>
<dbReference type="GO" id="GO:0046872">
    <property type="term" value="F:metal ion binding"/>
    <property type="evidence" value="ECO:0007669"/>
    <property type="project" value="UniProtKB-KW"/>
</dbReference>
<dbReference type="SUPFAM" id="SSF54593">
    <property type="entry name" value="Glyoxalase/Bleomycin resistance protein/Dihydroxybiphenyl dioxygenase"/>
    <property type="match status" value="1"/>
</dbReference>
<sequence>MNGSLHHIEIYVEDIQKSRAFYEWLLNKLGYKLYQEWDLGFSFKLGETYKVFVEVEEKYKDYGYHRKRIGLNHLAFNVETKAMVDEITNDLINQDIGILYVDRHPFAGGNDHYAVYFEDPDRIKLEIVSNGN</sequence>
<organism evidence="3 4">
    <name type="scientific">Mammaliicoccus lentus</name>
    <name type="common">Staphylococcus lentus</name>
    <dbReference type="NCBI Taxonomy" id="42858"/>
    <lineage>
        <taxon>Bacteria</taxon>
        <taxon>Bacillati</taxon>
        <taxon>Bacillota</taxon>
        <taxon>Bacilli</taxon>
        <taxon>Bacillales</taxon>
        <taxon>Staphylococcaceae</taxon>
        <taxon>Mammaliicoccus</taxon>
    </lineage>
</organism>
<dbReference type="EMBL" id="CP118848">
    <property type="protein sequence ID" value="WHI60802.1"/>
    <property type="molecule type" value="Genomic_DNA"/>
</dbReference>
<feature type="domain" description="VOC" evidence="2">
    <location>
        <begin position="4"/>
        <end position="130"/>
    </location>
</feature>
<evidence type="ECO:0000256" key="1">
    <source>
        <dbReference type="ARBA" id="ARBA00022723"/>
    </source>
</evidence>
<accession>A0AAX3W778</accession>
<dbReference type="AlphaFoldDB" id="A0AAX3W778"/>
<protein>
    <submittedName>
        <fullName evidence="3">VOC family protein</fullName>
    </submittedName>
</protein>
<dbReference type="PANTHER" id="PTHR36113:SF6">
    <property type="entry name" value="FOSFOMYCIN RESISTANCE PROTEIN FOSX"/>
    <property type="match status" value="1"/>
</dbReference>
<proteinExistence type="predicted"/>
<evidence type="ECO:0000313" key="4">
    <source>
        <dbReference type="Proteomes" id="UP001223261"/>
    </source>
</evidence>
<evidence type="ECO:0000313" key="3">
    <source>
        <dbReference type="EMBL" id="WHI60802.1"/>
    </source>
</evidence>
<dbReference type="PROSITE" id="PS51819">
    <property type="entry name" value="VOC"/>
    <property type="match status" value="1"/>
</dbReference>
<dbReference type="Gene3D" id="3.10.180.10">
    <property type="entry name" value="2,3-Dihydroxybiphenyl 1,2-Dioxygenase, domain 1"/>
    <property type="match status" value="1"/>
</dbReference>
<dbReference type="InterPro" id="IPR037523">
    <property type="entry name" value="VOC_core"/>
</dbReference>
<dbReference type="RefSeq" id="WP_282862745.1">
    <property type="nucleotide sequence ID" value="NZ_CP118848.1"/>
</dbReference>
<evidence type="ECO:0000259" key="2">
    <source>
        <dbReference type="PROSITE" id="PS51819"/>
    </source>
</evidence>
<dbReference type="InterPro" id="IPR004360">
    <property type="entry name" value="Glyas_Fos-R_dOase_dom"/>
</dbReference>
<dbReference type="PANTHER" id="PTHR36113">
    <property type="entry name" value="LYASE, PUTATIVE-RELATED-RELATED"/>
    <property type="match status" value="1"/>
</dbReference>
<name>A0AAX3W778_MAMLE</name>
<dbReference type="InterPro" id="IPR051332">
    <property type="entry name" value="Fosfomycin_Res_Enzymes"/>
</dbReference>